<protein>
    <submittedName>
        <fullName evidence="2">Uncharacterized protein</fullName>
    </submittedName>
</protein>
<reference evidence="2" key="1">
    <citation type="submission" date="2020-06" db="EMBL/GenBank/DDBJ databases">
        <title>WGS assembly of Ceratodon purpureus strain R40.</title>
        <authorList>
            <person name="Carey S.B."/>
            <person name="Jenkins J."/>
            <person name="Shu S."/>
            <person name="Lovell J.T."/>
            <person name="Sreedasyam A."/>
            <person name="Maumus F."/>
            <person name="Tiley G.P."/>
            <person name="Fernandez-Pozo N."/>
            <person name="Barry K."/>
            <person name="Chen C."/>
            <person name="Wang M."/>
            <person name="Lipzen A."/>
            <person name="Daum C."/>
            <person name="Saski C.A."/>
            <person name="Payton A.C."/>
            <person name="Mcbreen J.C."/>
            <person name="Conrad R.E."/>
            <person name="Kollar L.M."/>
            <person name="Olsson S."/>
            <person name="Huttunen S."/>
            <person name="Landis J.B."/>
            <person name="Wickett N.J."/>
            <person name="Johnson M.G."/>
            <person name="Rensing S.A."/>
            <person name="Grimwood J."/>
            <person name="Schmutz J."/>
            <person name="Mcdaniel S.F."/>
        </authorList>
    </citation>
    <scope>NUCLEOTIDE SEQUENCE</scope>
    <source>
        <strain evidence="2">R40</strain>
    </source>
</reference>
<proteinExistence type="predicted"/>
<dbReference type="Proteomes" id="UP000822688">
    <property type="component" value="Chromosome 10"/>
</dbReference>
<keyword evidence="3" id="KW-1185">Reference proteome</keyword>
<evidence type="ECO:0000313" key="2">
    <source>
        <dbReference type="EMBL" id="KAG0560212.1"/>
    </source>
</evidence>
<sequence>ERRRSTNTNDVDSTQKEDDSRLHLSSSIMLRRTTAMRSSHVGNGMHRKHHLHVSISLSFSVWRAHFSYFGAKSTWLLWTRVCPRWSMSSSGVHRR</sequence>
<dbReference type="AlphaFoldDB" id="A0A8T0GTB3"/>
<feature type="non-terminal residue" evidence="2">
    <location>
        <position position="1"/>
    </location>
</feature>
<feature type="compositionally biased region" description="Polar residues" evidence="1">
    <location>
        <begin position="1"/>
        <end position="12"/>
    </location>
</feature>
<feature type="compositionally biased region" description="Basic and acidic residues" evidence="1">
    <location>
        <begin position="13"/>
        <end position="22"/>
    </location>
</feature>
<accession>A0A8T0GTB3</accession>
<gene>
    <name evidence="2" type="ORF">KC19_10G162700</name>
</gene>
<name>A0A8T0GTB3_CERPU</name>
<organism evidence="2 3">
    <name type="scientific">Ceratodon purpureus</name>
    <name type="common">Fire moss</name>
    <name type="synonym">Dicranum purpureum</name>
    <dbReference type="NCBI Taxonomy" id="3225"/>
    <lineage>
        <taxon>Eukaryota</taxon>
        <taxon>Viridiplantae</taxon>
        <taxon>Streptophyta</taxon>
        <taxon>Embryophyta</taxon>
        <taxon>Bryophyta</taxon>
        <taxon>Bryophytina</taxon>
        <taxon>Bryopsida</taxon>
        <taxon>Dicranidae</taxon>
        <taxon>Pseudoditrichales</taxon>
        <taxon>Ditrichaceae</taxon>
        <taxon>Ceratodon</taxon>
    </lineage>
</organism>
<feature type="region of interest" description="Disordered" evidence="1">
    <location>
        <begin position="1"/>
        <end position="22"/>
    </location>
</feature>
<evidence type="ECO:0000256" key="1">
    <source>
        <dbReference type="SAM" id="MobiDB-lite"/>
    </source>
</evidence>
<comment type="caution">
    <text evidence="2">The sequence shown here is derived from an EMBL/GenBank/DDBJ whole genome shotgun (WGS) entry which is preliminary data.</text>
</comment>
<evidence type="ECO:0000313" key="3">
    <source>
        <dbReference type="Proteomes" id="UP000822688"/>
    </source>
</evidence>
<dbReference type="EMBL" id="CM026431">
    <property type="protein sequence ID" value="KAG0560212.1"/>
    <property type="molecule type" value="Genomic_DNA"/>
</dbReference>